<dbReference type="RefSeq" id="WP_244731454.1">
    <property type="nucleotide sequence ID" value="NZ_CP091516.1"/>
</dbReference>
<protein>
    <submittedName>
        <fullName evidence="1">Protein of uncharacterized function, DUF393</fullName>
    </submittedName>
</protein>
<proteinExistence type="predicted"/>
<reference evidence="1 2" key="1">
    <citation type="submission" date="2018-06" db="EMBL/GenBank/DDBJ databases">
        <authorList>
            <consortium name="Pathogen Informatics"/>
            <person name="Doyle S."/>
        </authorList>
    </citation>
    <scope>NUCLEOTIDE SEQUENCE [LARGE SCALE GENOMIC DNA]</scope>
    <source>
        <strain evidence="1 2">NCTC13336</strain>
    </source>
</reference>
<evidence type="ECO:0000313" key="1">
    <source>
        <dbReference type="EMBL" id="STR02713.1"/>
    </source>
</evidence>
<dbReference type="Pfam" id="PF04134">
    <property type="entry name" value="DCC1-like"/>
    <property type="match status" value="1"/>
</dbReference>
<dbReference type="GO" id="GO:0015035">
    <property type="term" value="F:protein-disulfide reductase activity"/>
    <property type="evidence" value="ECO:0007669"/>
    <property type="project" value="InterPro"/>
</dbReference>
<dbReference type="EMBL" id="UGJJ01000002">
    <property type="protein sequence ID" value="STR02713.1"/>
    <property type="molecule type" value="Genomic_DNA"/>
</dbReference>
<dbReference type="Proteomes" id="UP000254293">
    <property type="component" value="Unassembled WGS sequence"/>
</dbReference>
<organism evidence="1 2">
    <name type="scientific">Kingella potus</name>
    <dbReference type="NCBI Taxonomy" id="265175"/>
    <lineage>
        <taxon>Bacteria</taxon>
        <taxon>Pseudomonadati</taxon>
        <taxon>Pseudomonadota</taxon>
        <taxon>Betaproteobacteria</taxon>
        <taxon>Neisseriales</taxon>
        <taxon>Neisseriaceae</taxon>
        <taxon>Kingella</taxon>
    </lineage>
</organism>
<dbReference type="InterPro" id="IPR044691">
    <property type="entry name" value="DCC1_Trx"/>
</dbReference>
<accession>A0A377R337</accession>
<dbReference type="AlphaFoldDB" id="A0A377R337"/>
<name>A0A377R337_9NEIS</name>
<sequence length="136" mass="15703">MKHQIFYDAQCPLCVREMELVLSDRRAAEFEPVPVQDSGETLQRHGITPAEAMTYLHILRADGTMVRGMAAVRLMHEHATAFTLIKLANLPFVAPLADRLYPWFARHRYRFPRWLLPRPACQDGVCCLAPEKRMKK</sequence>
<gene>
    <name evidence="1" type="ORF">NCTC13336_01593</name>
</gene>
<dbReference type="PANTHER" id="PTHR34290">
    <property type="entry name" value="SI:CH73-390P7.2"/>
    <property type="match status" value="1"/>
</dbReference>
<dbReference type="PANTHER" id="PTHR34290:SF2">
    <property type="entry name" value="OS04G0668800 PROTEIN"/>
    <property type="match status" value="1"/>
</dbReference>
<dbReference type="InterPro" id="IPR007263">
    <property type="entry name" value="DCC1-like"/>
</dbReference>
<evidence type="ECO:0000313" key="2">
    <source>
        <dbReference type="Proteomes" id="UP000254293"/>
    </source>
</evidence>
<keyword evidence="2" id="KW-1185">Reference proteome</keyword>